<comment type="caution">
    <text evidence="2">The sequence shown here is derived from an EMBL/GenBank/DDBJ whole genome shotgun (WGS) entry which is preliminary data.</text>
</comment>
<feature type="transmembrane region" description="Helical" evidence="1">
    <location>
        <begin position="91"/>
        <end position="113"/>
    </location>
</feature>
<name>A0A931LTL5_FIMGI</name>
<evidence type="ECO:0008006" key="4">
    <source>
        <dbReference type="Google" id="ProtNLM"/>
    </source>
</evidence>
<accession>A0A931LTL5</accession>
<evidence type="ECO:0000256" key="1">
    <source>
        <dbReference type="SAM" id="Phobius"/>
    </source>
</evidence>
<keyword evidence="1" id="KW-0472">Membrane</keyword>
<gene>
    <name evidence="2" type="ORF">HYR64_02450</name>
</gene>
<sequence>MNKDKAYDFFSAYQEGVLDPGLRQAFEQKLASDPQVAEEYRRFELTLREVDEVFRSPVETPRDLHERILSRIDRHLYEQKRKRPVLGLAGIWRNLAFGTLAAAALIGGIYGLMTRAGGPARAGVVGQSGTTSLQFHASLSSMFVEINAAREETLTVRSIDGQVLNEVRIPAGEWRRTPLLNRQETAAVLSVEIEGDKLSHIVGLPGRVQTSLQTGSGNLAEFARALAGWYRSPVLVEVAQPTQPVRWNFTQSGPTEAASAALQDMPFTVESRDPNLVRIADR</sequence>
<dbReference type="Proteomes" id="UP000727962">
    <property type="component" value="Unassembled WGS sequence"/>
</dbReference>
<proteinExistence type="predicted"/>
<keyword evidence="1" id="KW-0812">Transmembrane</keyword>
<evidence type="ECO:0000313" key="3">
    <source>
        <dbReference type="Proteomes" id="UP000727962"/>
    </source>
</evidence>
<organism evidence="2 3">
    <name type="scientific">Fimbriimonas ginsengisoli</name>
    <dbReference type="NCBI Taxonomy" id="1005039"/>
    <lineage>
        <taxon>Bacteria</taxon>
        <taxon>Bacillati</taxon>
        <taxon>Armatimonadota</taxon>
        <taxon>Fimbriimonadia</taxon>
        <taxon>Fimbriimonadales</taxon>
        <taxon>Fimbriimonadaceae</taxon>
        <taxon>Fimbriimonas</taxon>
    </lineage>
</organism>
<evidence type="ECO:0000313" key="2">
    <source>
        <dbReference type="EMBL" id="MBI1755949.1"/>
    </source>
</evidence>
<reference evidence="2" key="1">
    <citation type="submission" date="2020-07" db="EMBL/GenBank/DDBJ databases">
        <title>Huge and variable diversity of episymbiotic CPR bacteria and DPANN archaea in groundwater ecosystems.</title>
        <authorList>
            <person name="He C.Y."/>
            <person name="Keren R."/>
            <person name="Whittaker M."/>
            <person name="Farag I.F."/>
            <person name="Doudna J."/>
            <person name="Cate J.H.D."/>
            <person name="Banfield J.F."/>
        </authorList>
    </citation>
    <scope>NUCLEOTIDE SEQUENCE</scope>
    <source>
        <strain evidence="2">NC_groundwater_17_Pr7_B-0.1um_64_12</strain>
    </source>
</reference>
<dbReference type="AlphaFoldDB" id="A0A931LTL5"/>
<protein>
    <recommendedName>
        <fullName evidence="4">Anti-sigma factor</fullName>
    </recommendedName>
</protein>
<keyword evidence="1" id="KW-1133">Transmembrane helix</keyword>
<dbReference type="EMBL" id="JACOSL010000016">
    <property type="protein sequence ID" value="MBI1755949.1"/>
    <property type="molecule type" value="Genomic_DNA"/>
</dbReference>